<dbReference type="Gene3D" id="3.20.20.80">
    <property type="entry name" value="Glycosidases"/>
    <property type="match status" value="1"/>
</dbReference>
<evidence type="ECO:0000256" key="1">
    <source>
        <dbReference type="ARBA" id="ARBA00005641"/>
    </source>
</evidence>
<sequence length="518" mass="59268">MPHEARGEEGESPVNAYDWLKDMSPKGHTGLFHSEECPFGVSSTIMTREQIKVPPAPAPSPLGVLKLEGSKIVGNDGKPVLLRGAGLGGHLNMENFVRSTSHELDEQLTDVPKVLGQEKYDYFFDKLLEYFFTEKDAEFFASLGLNCIRIPFNYRHFEDDLNPGVYNERGFQWLDRIINLCAHHGIYTILDLHAAPGDTGIHRALFWDHIEFQNRAIALWEELARRYKGNTWVAGYNPLNEPTDEEHTRVLDWYARAEKAIHAIDPDHILFWDGNTFAADFSHFGNPLPGSVYSIHDYSTYGFPQVSEPYEGTPEQKTKLESSFKRKIAYHEKTGGHIWNGEFGPVYASPADGPDWEKINDRRYHVLQDQLSLYDQYQISWSIWLYKDIGFQGMVHTSTESPYIKLFESFLAKKKRLAADSWGADTTQVQSAFDPLEKLISEEVTHIKHRYPPTWKVNKHIGRLLRNILISEELTPEYAAHFEGLSLQDLDGLAASFKFENCVQRSGLNKVLRDHAHL</sequence>
<keyword evidence="3 4" id="KW-0326">Glycosidase</keyword>
<dbReference type="GO" id="GO:0009986">
    <property type="term" value="C:cell surface"/>
    <property type="evidence" value="ECO:0007669"/>
    <property type="project" value="TreeGrafter"/>
</dbReference>
<proteinExistence type="inferred from homology"/>
<dbReference type="PANTHER" id="PTHR31297:SF13">
    <property type="entry name" value="PUTATIVE-RELATED"/>
    <property type="match status" value="1"/>
</dbReference>
<accession>A0A8H3GM26</accession>
<evidence type="ECO:0000313" key="6">
    <source>
        <dbReference type="EMBL" id="CAE6461223.1"/>
    </source>
</evidence>
<dbReference type="InterPro" id="IPR050386">
    <property type="entry name" value="Glycosyl_hydrolase_5"/>
</dbReference>
<keyword evidence="2 4" id="KW-0378">Hydrolase</keyword>
<dbReference type="GO" id="GO:0005576">
    <property type="term" value="C:extracellular region"/>
    <property type="evidence" value="ECO:0007669"/>
    <property type="project" value="TreeGrafter"/>
</dbReference>
<protein>
    <recommendedName>
        <fullName evidence="5">Glycoside hydrolase family 5 domain-containing protein</fullName>
    </recommendedName>
</protein>
<dbReference type="FunFam" id="3.20.20.80:FF:000130">
    <property type="entry name" value="Endoglucanase C"/>
    <property type="match status" value="1"/>
</dbReference>
<dbReference type="InterPro" id="IPR017853">
    <property type="entry name" value="GH"/>
</dbReference>
<evidence type="ECO:0000256" key="3">
    <source>
        <dbReference type="ARBA" id="ARBA00023295"/>
    </source>
</evidence>
<dbReference type="InterPro" id="IPR001547">
    <property type="entry name" value="Glyco_hydro_5"/>
</dbReference>
<evidence type="ECO:0000259" key="5">
    <source>
        <dbReference type="Pfam" id="PF00150"/>
    </source>
</evidence>
<organism evidence="6 7">
    <name type="scientific">Rhizoctonia solani</name>
    <dbReference type="NCBI Taxonomy" id="456999"/>
    <lineage>
        <taxon>Eukaryota</taxon>
        <taxon>Fungi</taxon>
        <taxon>Dikarya</taxon>
        <taxon>Basidiomycota</taxon>
        <taxon>Agaricomycotina</taxon>
        <taxon>Agaricomycetes</taxon>
        <taxon>Cantharellales</taxon>
        <taxon>Ceratobasidiaceae</taxon>
        <taxon>Rhizoctonia</taxon>
    </lineage>
</organism>
<dbReference type="PANTHER" id="PTHR31297">
    <property type="entry name" value="GLUCAN ENDO-1,6-BETA-GLUCOSIDASE B"/>
    <property type="match status" value="1"/>
</dbReference>
<evidence type="ECO:0000256" key="4">
    <source>
        <dbReference type="RuleBase" id="RU361153"/>
    </source>
</evidence>
<dbReference type="Pfam" id="PF00150">
    <property type="entry name" value="Cellulase"/>
    <property type="match status" value="1"/>
</dbReference>
<dbReference type="GO" id="GO:0009251">
    <property type="term" value="P:glucan catabolic process"/>
    <property type="evidence" value="ECO:0007669"/>
    <property type="project" value="TreeGrafter"/>
</dbReference>
<dbReference type="SUPFAM" id="SSF51445">
    <property type="entry name" value="(Trans)glycosidases"/>
    <property type="match status" value="1"/>
</dbReference>
<dbReference type="Proteomes" id="UP000663888">
    <property type="component" value="Unassembled WGS sequence"/>
</dbReference>
<dbReference type="AlphaFoldDB" id="A0A8H3GM26"/>
<dbReference type="EMBL" id="CAJMWX010001052">
    <property type="protein sequence ID" value="CAE6461223.1"/>
    <property type="molecule type" value="Genomic_DNA"/>
</dbReference>
<gene>
    <name evidence="6" type="ORF">RDB_LOCUS89496</name>
</gene>
<name>A0A8H3GM26_9AGAM</name>
<evidence type="ECO:0000313" key="7">
    <source>
        <dbReference type="Proteomes" id="UP000663888"/>
    </source>
</evidence>
<comment type="similarity">
    <text evidence="1 4">Belongs to the glycosyl hydrolase 5 (cellulase A) family.</text>
</comment>
<dbReference type="GO" id="GO:0008422">
    <property type="term" value="F:beta-glucosidase activity"/>
    <property type="evidence" value="ECO:0007669"/>
    <property type="project" value="TreeGrafter"/>
</dbReference>
<reference evidence="6" key="1">
    <citation type="submission" date="2021-01" db="EMBL/GenBank/DDBJ databases">
        <authorList>
            <person name="Kaushik A."/>
        </authorList>
    </citation>
    <scope>NUCLEOTIDE SEQUENCE</scope>
    <source>
        <strain evidence="6">AG4-R118</strain>
    </source>
</reference>
<evidence type="ECO:0000256" key="2">
    <source>
        <dbReference type="ARBA" id="ARBA00022801"/>
    </source>
</evidence>
<feature type="domain" description="Glycoside hydrolase family 5" evidence="5">
    <location>
        <begin position="134"/>
        <end position="387"/>
    </location>
</feature>
<comment type="caution">
    <text evidence="6">The sequence shown here is derived from an EMBL/GenBank/DDBJ whole genome shotgun (WGS) entry which is preliminary data.</text>
</comment>